<reference evidence="1 2" key="1">
    <citation type="submission" date="2017-12" db="EMBL/GenBank/DDBJ databases">
        <authorList>
            <person name="Pombert J.-F."/>
            <person name="Haag K.L."/>
            <person name="Ebert D."/>
        </authorList>
    </citation>
    <scope>NUCLEOTIDE SEQUENCE [LARGE SCALE GENOMIC DNA]</scope>
    <source>
        <strain evidence="1">FI-OER-3-3</strain>
    </source>
</reference>
<accession>A0A4Q9KPY8</accession>
<proteinExistence type="predicted"/>
<sequence>SNRYIDNTPCYSSNNPCNNTPLNIDTINNLYDNTPLSIDTSNNQYNNTPLNIDTINNTPLPLKHTNNNINIYSPGYPLMSLPVITVQHVQLLYNKEIENTFYILKIQSGNINWYLRKSIHQLREIYNFPLFKTSDNIEKRLMRNKNIVSILNNSNNYYEYGKNKNNYYEYGKNKNINKNNNMNSDINKNKDLNIDINKNMYENENMNNDLNNNKYDNNINTINTNNTNNTINNRNTINKYLFPSFYLSDVISKYEIYMSFLVVKIRNKFYVFEPKILKNILLFVWECSVVRAVSLENRVYSESGNEIVIENGNENIYVYTQTYEEKEWWMRRIEGIKRSIGGGGG</sequence>
<comment type="caution">
    <text evidence="1">The sequence shown here is derived from an EMBL/GenBank/DDBJ whole genome shotgun (WGS) entry which is preliminary data.</text>
</comment>
<dbReference type="VEuPathDB" id="MicrosporidiaDB:CWI37_2806p0010"/>
<evidence type="ECO:0000313" key="2">
    <source>
        <dbReference type="Proteomes" id="UP000292362"/>
    </source>
</evidence>
<feature type="non-terminal residue" evidence="1">
    <location>
        <position position="1"/>
    </location>
</feature>
<protein>
    <recommendedName>
        <fullName evidence="3">PH domain-containing protein</fullName>
    </recommendedName>
</protein>
<evidence type="ECO:0008006" key="3">
    <source>
        <dbReference type="Google" id="ProtNLM"/>
    </source>
</evidence>
<name>A0A4Q9KPY8_9MICR</name>
<organism evidence="1 2">
    <name type="scientific">Hamiltosporidium tvaerminnensis</name>
    <dbReference type="NCBI Taxonomy" id="1176355"/>
    <lineage>
        <taxon>Eukaryota</taxon>
        <taxon>Fungi</taxon>
        <taxon>Fungi incertae sedis</taxon>
        <taxon>Microsporidia</taxon>
        <taxon>Dubosqiidae</taxon>
        <taxon>Hamiltosporidium</taxon>
    </lineage>
</organism>
<gene>
    <name evidence="1" type="ORF">CWI37_2806p0010</name>
</gene>
<dbReference type="Proteomes" id="UP000292362">
    <property type="component" value="Unassembled WGS sequence"/>
</dbReference>
<dbReference type="AlphaFoldDB" id="A0A4Q9KPY8"/>
<dbReference type="EMBL" id="PITJ01002806">
    <property type="protein sequence ID" value="TBT96688.1"/>
    <property type="molecule type" value="Genomic_DNA"/>
</dbReference>
<evidence type="ECO:0000313" key="1">
    <source>
        <dbReference type="EMBL" id="TBT96688.1"/>
    </source>
</evidence>